<keyword evidence="2" id="KW-1185">Reference proteome</keyword>
<gene>
    <name evidence="1" type="ORF">BDR25DRAFT_356615</name>
</gene>
<evidence type="ECO:0000313" key="2">
    <source>
        <dbReference type="Proteomes" id="UP000799755"/>
    </source>
</evidence>
<sequence length="75" mass="8602">MKCGVIMLMAQLDQASPFAVHKGRKIKMHEHHYCGYPTSKTPRRKIQTDRRDNTMVPFKCWVLAALSAAQGWTID</sequence>
<evidence type="ECO:0000313" key="1">
    <source>
        <dbReference type="EMBL" id="KAF2469389.1"/>
    </source>
</evidence>
<name>A0ACB6QQW7_9PLEO</name>
<reference evidence="1" key="1">
    <citation type="journal article" date="2020" name="Stud. Mycol.">
        <title>101 Dothideomycetes genomes: a test case for predicting lifestyles and emergence of pathogens.</title>
        <authorList>
            <person name="Haridas S."/>
            <person name="Albert R."/>
            <person name="Binder M."/>
            <person name="Bloem J."/>
            <person name="Labutti K."/>
            <person name="Salamov A."/>
            <person name="Andreopoulos B."/>
            <person name="Baker S."/>
            <person name="Barry K."/>
            <person name="Bills G."/>
            <person name="Bluhm B."/>
            <person name="Cannon C."/>
            <person name="Castanera R."/>
            <person name="Culley D."/>
            <person name="Daum C."/>
            <person name="Ezra D."/>
            <person name="Gonzalez J."/>
            <person name="Henrissat B."/>
            <person name="Kuo A."/>
            <person name="Liang C."/>
            <person name="Lipzen A."/>
            <person name="Lutzoni F."/>
            <person name="Magnuson J."/>
            <person name="Mondo S."/>
            <person name="Nolan M."/>
            <person name="Ohm R."/>
            <person name="Pangilinan J."/>
            <person name="Park H.-J."/>
            <person name="Ramirez L."/>
            <person name="Alfaro M."/>
            <person name="Sun H."/>
            <person name="Tritt A."/>
            <person name="Yoshinaga Y."/>
            <person name="Zwiers L.-H."/>
            <person name="Turgeon B."/>
            <person name="Goodwin S."/>
            <person name="Spatafora J."/>
            <person name="Crous P."/>
            <person name="Grigoriev I."/>
        </authorList>
    </citation>
    <scope>NUCLEOTIDE SEQUENCE</scope>
    <source>
        <strain evidence="1">ATCC 200398</strain>
    </source>
</reference>
<proteinExistence type="predicted"/>
<protein>
    <submittedName>
        <fullName evidence="1">Uncharacterized protein</fullName>
    </submittedName>
</protein>
<comment type="caution">
    <text evidence="1">The sequence shown here is derived from an EMBL/GenBank/DDBJ whole genome shotgun (WGS) entry which is preliminary data.</text>
</comment>
<accession>A0ACB6QQW7</accession>
<organism evidence="1 2">
    <name type="scientific">Lindgomyces ingoldianus</name>
    <dbReference type="NCBI Taxonomy" id="673940"/>
    <lineage>
        <taxon>Eukaryota</taxon>
        <taxon>Fungi</taxon>
        <taxon>Dikarya</taxon>
        <taxon>Ascomycota</taxon>
        <taxon>Pezizomycotina</taxon>
        <taxon>Dothideomycetes</taxon>
        <taxon>Pleosporomycetidae</taxon>
        <taxon>Pleosporales</taxon>
        <taxon>Lindgomycetaceae</taxon>
        <taxon>Lindgomyces</taxon>
    </lineage>
</organism>
<dbReference type="Proteomes" id="UP000799755">
    <property type="component" value="Unassembled WGS sequence"/>
</dbReference>
<dbReference type="EMBL" id="MU003512">
    <property type="protein sequence ID" value="KAF2469389.1"/>
    <property type="molecule type" value="Genomic_DNA"/>
</dbReference>